<gene>
    <name evidence="1" type="ORF">T4D_15824</name>
</gene>
<comment type="caution">
    <text evidence="1">The sequence shown here is derived from an EMBL/GenBank/DDBJ whole genome shotgun (WGS) entry which is preliminary data.</text>
</comment>
<sequence>MYVATYTISNYKMNNGLFTQHSLMVVLYLYLRIKKYSNSNKNENWKLTSAAITTGFKAVTSEDS</sequence>
<dbReference type="AlphaFoldDB" id="A0A0V1FD55"/>
<reference evidence="1 2" key="1">
    <citation type="submission" date="2015-01" db="EMBL/GenBank/DDBJ databases">
        <title>Evolution of Trichinella species and genotypes.</title>
        <authorList>
            <person name="Korhonen P.K."/>
            <person name="Edoardo P."/>
            <person name="Giuseppe L.R."/>
            <person name="Gasser R.B."/>
        </authorList>
    </citation>
    <scope>NUCLEOTIDE SEQUENCE [LARGE SCALE GENOMIC DNA]</scope>
    <source>
        <strain evidence="1">ISS470</strain>
    </source>
</reference>
<protein>
    <submittedName>
        <fullName evidence="1">Uncharacterized protein</fullName>
    </submittedName>
</protein>
<keyword evidence="2" id="KW-1185">Reference proteome</keyword>
<dbReference type="EMBL" id="JYDT01000125">
    <property type="protein sequence ID" value="KRY83997.1"/>
    <property type="molecule type" value="Genomic_DNA"/>
</dbReference>
<name>A0A0V1FD55_TRIPS</name>
<accession>A0A0V1FD55</accession>
<evidence type="ECO:0000313" key="1">
    <source>
        <dbReference type="EMBL" id="KRY83997.1"/>
    </source>
</evidence>
<organism evidence="1 2">
    <name type="scientific">Trichinella pseudospiralis</name>
    <name type="common">Parasitic roundworm</name>
    <dbReference type="NCBI Taxonomy" id="6337"/>
    <lineage>
        <taxon>Eukaryota</taxon>
        <taxon>Metazoa</taxon>
        <taxon>Ecdysozoa</taxon>
        <taxon>Nematoda</taxon>
        <taxon>Enoplea</taxon>
        <taxon>Dorylaimia</taxon>
        <taxon>Trichinellida</taxon>
        <taxon>Trichinellidae</taxon>
        <taxon>Trichinella</taxon>
    </lineage>
</organism>
<dbReference type="Proteomes" id="UP000054995">
    <property type="component" value="Unassembled WGS sequence"/>
</dbReference>
<evidence type="ECO:0000313" key="2">
    <source>
        <dbReference type="Proteomes" id="UP000054995"/>
    </source>
</evidence>
<proteinExistence type="predicted"/>